<evidence type="ECO:0008006" key="4">
    <source>
        <dbReference type="Google" id="ProtNLM"/>
    </source>
</evidence>
<gene>
    <name evidence="2" type="ORF">OTI717_LOCUS34857</name>
    <name evidence="1" type="ORF">RFH988_LOCUS36690</name>
</gene>
<dbReference type="Gene3D" id="2.40.70.10">
    <property type="entry name" value="Acid Proteases"/>
    <property type="match status" value="1"/>
</dbReference>
<evidence type="ECO:0000313" key="2">
    <source>
        <dbReference type="EMBL" id="CAF4120365.1"/>
    </source>
</evidence>
<dbReference type="CDD" id="cd00303">
    <property type="entry name" value="retropepsin_like"/>
    <property type="match status" value="1"/>
</dbReference>
<name>A0A815PJ47_9BILA</name>
<protein>
    <recommendedName>
        <fullName evidence="4">Retropepsins domain-containing protein</fullName>
    </recommendedName>
</protein>
<dbReference type="InterPro" id="IPR021109">
    <property type="entry name" value="Peptidase_aspartic_dom_sf"/>
</dbReference>
<accession>A0A815PJ47</accession>
<comment type="caution">
    <text evidence="1">The sequence shown here is derived from an EMBL/GenBank/DDBJ whole genome shotgun (WGS) entry which is preliminary data.</text>
</comment>
<dbReference type="EMBL" id="CAJNOO010006529">
    <property type="protein sequence ID" value="CAF1449580.1"/>
    <property type="molecule type" value="Genomic_DNA"/>
</dbReference>
<evidence type="ECO:0000313" key="1">
    <source>
        <dbReference type="EMBL" id="CAF1449580.1"/>
    </source>
</evidence>
<proteinExistence type="predicted"/>
<reference evidence="1" key="1">
    <citation type="submission" date="2021-02" db="EMBL/GenBank/DDBJ databases">
        <authorList>
            <person name="Nowell W R."/>
        </authorList>
    </citation>
    <scope>NUCLEOTIDE SEQUENCE</scope>
</reference>
<dbReference type="AlphaFoldDB" id="A0A815PJ47"/>
<dbReference type="EMBL" id="CAJOAX010012866">
    <property type="protein sequence ID" value="CAF4120365.1"/>
    <property type="molecule type" value="Genomic_DNA"/>
</dbReference>
<dbReference type="OrthoDB" id="10498799at2759"/>
<sequence length="225" mass="25942">MIDTGAQYSFINEEYFKSNAQLKYSSRQHQKFFLADEFTSFIVTGIVNLNIHVDHIITTISPFVTKNLCTNFILDMDYLSKYDIDVQPMKKTIIFNFNNKKIIFPMNAVQKSINLPIRLLYSTRIAPQSAQKISVNVIILSAILVFHPSFKFLKITSIYTRDSFLNVKNYTMSLTIINSSNFPCYLRKGFIIENHENLFIQPLADPLSNQLNTITKPSQFTTSQP</sequence>
<dbReference type="Proteomes" id="UP000663882">
    <property type="component" value="Unassembled WGS sequence"/>
</dbReference>
<dbReference type="Proteomes" id="UP000663823">
    <property type="component" value="Unassembled WGS sequence"/>
</dbReference>
<organism evidence="1 3">
    <name type="scientific">Rotaria sordida</name>
    <dbReference type="NCBI Taxonomy" id="392033"/>
    <lineage>
        <taxon>Eukaryota</taxon>
        <taxon>Metazoa</taxon>
        <taxon>Spiralia</taxon>
        <taxon>Gnathifera</taxon>
        <taxon>Rotifera</taxon>
        <taxon>Eurotatoria</taxon>
        <taxon>Bdelloidea</taxon>
        <taxon>Philodinida</taxon>
        <taxon>Philodinidae</taxon>
        <taxon>Rotaria</taxon>
    </lineage>
</organism>
<evidence type="ECO:0000313" key="3">
    <source>
        <dbReference type="Proteomes" id="UP000663882"/>
    </source>
</evidence>
<dbReference type="SUPFAM" id="SSF50630">
    <property type="entry name" value="Acid proteases"/>
    <property type="match status" value="1"/>
</dbReference>